<feature type="region of interest" description="Disordered" evidence="1">
    <location>
        <begin position="1"/>
        <end position="30"/>
    </location>
</feature>
<dbReference type="Proteomes" id="UP000694892">
    <property type="component" value="Chromosome 1L"/>
</dbReference>
<evidence type="ECO:0000259" key="2">
    <source>
        <dbReference type="Pfam" id="PF23057"/>
    </source>
</evidence>
<sequence>MRKKVARSPKSSGEAKAKSPGAHLATSKRVTRTRVCAATVEAKKPRESKMVPVCENLAVSEAEKALERRSSAGATIKQPMRVMETLQCRKVELEAAILTEVSVMSQAEREVRAQSIRRVTLLNKKLETMSLIKPWKDFYTNRPQCKEIEGARELPCETVQHLLADLKYFLPVSKQQNPDPVQNAMDITHTDSVTGEKVVSEDRGGQQVECISAVTGGTTDNGGVPTQSDCKVFKRRNVVRIKWEGEKAPVERFVANNLIKQSMGFTPSDIFAFISLSLTSALNCPKAWRNSGLCLKPKQSPYCLRKSALHPIMFLCVYKYSAAPLQPVYNEEGFWVARWRVQVRLQVQNNVPKHLPNSFFIGKERLLFLPGPAAAVFQVWVKAPSGHKECNKIRCNLCSSLGHTYRQCPDVWHYFVKACPWWRGSSLGKK</sequence>
<evidence type="ECO:0000259" key="3">
    <source>
        <dbReference type="Pfam" id="PF23058"/>
    </source>
</evidence>
<dbReference type="GO" id="GO:0003723">
    <property type="term" value="F:RNA binding"/>
    <property type="evidence" value="ECO:0007669"/>
    <property type="project" value="InterPro"/>
</dbReference>
<dbReference type="EMBL" id="CM004466">
    <property type="protein sequence ID" value="OCU02173.1"/>
    <property type="molecule type" value="Genomic_DNA"/>
</dbReference>
<accession>A0A974E2T6</accession>
<dbReference type="AlphaFoldDB" id="A0A974E2T6"/>
<organism evidence="4 5">
    <name type="scientific">Xenopus laevis</name>
    <name type="common">African clawed frog</name>
    <dbReference type="NCBI Taxonomy" id="8355"/>
    <lineage>
        <taxon>Eukaryota</taxon>
        <taxon>Metazoa</taxon>
        <taxon>Chordata</taxon>
        <taxon>Craniata</taxon>
        <taxon>Vertebrata</taxon>
        <taxon>Euteleostomi</taxon>
        <taxon>Amphibia</taxon>
        <taxon>Batrachia</taxon>
        <taxon>Anura</taxon>
        <taxon>Pipoidea</taxon>
        <taxon>Pipidae</taxon>
        <taxon>Xenopodinae</taxon>
        <taxon>Xenopus</taxon>
        <taxon>Xenopus</taxon>
    </lineage>
</organism>
<dbReference type="PANTHER" id="PTHR22639">
    <property type="entry name" value="GAG-RELATED PROTEIN"/>
    <property type="match status" value="1"/>
</dbReference>
<dbReference type="Pfam" id="PF23057">
    <property type="entry name" value="RBD_ZCCHC3_1st"/>
    <property type="match status" value="1"/>
</dbReference>
<dbReference type="GO" id="GO:0003690">
    <property type="term" value="F:double-stranded DNA binding"/>
    <property type="evidence" value="ECO:0007669"/>
    <property type="project" value="InterPro"/>
</dbReference>
<dbReference type="Pfam" id="PF23058">
    <property type="entry name" value="RBD_ZCCHC3_2nd"/>
    <property type="match status" value="1"/>
</dbReference>
<dbReference type="InterPro" id="IPR057810">
    <property type="entry name" value="RBD_ZCCHC3_1st"/>
</dbReference>
<name>A0A974E2T6_XENLA</name>
<feature type="domain" description="Zinc finger CCHC" evidence="3">
    <location>
        <begin position="313"/>
        <end position="365"/>
    </location>
</feature>
<evidence type="ECO:0000313" key="4">
    <source>
        <dbReference type="EMBL" id="OCU02173.1"/>
    </source>
</evidence>
<dbReference type="GO" id="GO:0002218">
    <property type="term" value="P:activation of innate immune response"/>
    <property type="evidence" value="ECO:0007669"/>
    <property type="project" value="InterPro"/>
</dbReference>
<evidence type="ECO:0000313" key="5">
    <source>
        <dbReference type="Proteomes" id="UP000694892"/>
    </source>
</evidence>
<dbReference type="PANTHER" id="PTHR22639:SF10">
    <property type="match status" value="1"/>
</dbReference>
<gene>
    <name evidence="4" type="ORF">XELAEV_18007934mg</name>
</gene>
<evidence type="ECO:0008006" key="6">
    <source>
        <dbReference type="Google" id="ProtNLM"/>
    </source>
</evidence>
<reference evidence="5" key="1">
    <citation type="journal article" date="2016" name="Nature">
        <title>Genome evolution in the allotetraploid frog Xenopus laevis.</title>
        <authorList>
            <person name="Session A.M."/>
            <person name="Uno Y."/>
            <person name="Kwon T."/>
            <person name="Chapman J.A."/>
            <person name="Toyoda A."/>
            <person name="Takahashi S."/>
            <person name="Fukui A."/>
            <person name="Hikosaka A."/>
            <person name="Suzuki A."/>
            <person name="Kondo M."/>
            <person name="van Heeringen S.J."/>
            <person name="Quigley I."/>
            <person name="Heinz S."/>
            <person name="Ogino H."/>
            <person name="Ochi H."/>
            <person name="Hellsten U."/>
            <person name="Lyons J.B."/>
            <person name="Simakov O."/>
            <person name="Putnam N."/>
            <person name="Stites J."/>
            <person name="Kuroki Y."/>
            <person name="Tanaka T."/>
            <person name="Michiue T."/>
            <person name="Watanabe M."/>
            <person name="Bogdanovic O."/>
            <person name="Lister R."/>
            <person name="Georgiou G."/>
            <person name="Paranjpe S.S."/>
            <person name="van Kruijsbergen I."/>
            <person name="Shu S."/>
            <person name="Carlson J."/>
            <person name="Kinoshita T."/>
            <person name="Ohta Y."/>
            <person name="Mawaribuchi S."/>
            <person name="Jenkins J."/>
            <person name="Grimwood J."/>
            <person name="Schmutz J."/>
            <person name="Mitros T."/>
            <person name="Mozaffari S.V."/>
            <person name="Suzuki Y."/>
            <person name="Haramoto Y."/>
            <person name="Yamamoto T.S."/>
            <person name="Takagi C."/>
            <person name="Heald R."/>
            <person name="Miller K."/>
            <person name="Haudenschild C."/>
            <person name="Kitzman J."/>
            <person name="Nakayama T."/>
            <person name="Izutsu Y."/>
            <person name="Robert J."/>
            <person name="Fortriede J."/>
            <person name="Burns K."/>
            <person name="Lotay V."/>
            <person name="Karimi K."/>
            <person name="Yasuoka Y."/>
            <person name="Dichmann D.S."/>
            <person name="Flajnik M.F."/>
            <person name="Houston D.W."/>
            <person name="Shendure J."/>
            <person name="DuPasquier L."/>
            <person name="Vize P.D."/>
            <person name="Zorn A.M."/>
            <person name="Ito M."/>
            <person name="Marcotte E.M."/>
            <person name="Wallingford J.B."/>
            <person name="Ito Y."/>
            <person name="Asashima M."/>
            <person name="Ueno N."/>
            <person name="Matsuda Y."/>
            <person name="Veenstra G.J."/>
            <person name="Fujiyama A."/>
            <person name="Harland R.M."/>
            <person name="Taira M."/>
            <person name="Rokhsar D.S."/>
        </authorList>
    </citation>
    <scope>NUCLEOTIDE SEQUENCE [LARGE SCALE GENOMIC DNA]</scope>
    <source>
        <strain evidence="5">J</strain>
    </source>
</reference>
<dbReference type="InterPro" id="IPR042509">
    <property type="entry name" value="ZCCHC3"/>
</dbReference>
<proteinExistence type="predicted"/>
<evidence type="ECO:0000256" key="1">
    <source>
        <dbReference type="SAM" id="MobiDB-lite"/>
    </source>
</evidence>
<feature type="domain" description="Zinc finger CCHC" evidence="2">
    <location>
        <begin position="236"/>
        <end position="277"/>
    </location>
</feature>
<dbReference type="InterPro" id="IPR057811">
    <property type="entry name" value="RBD_ZCCHC3_2nd"/>
</dbReference>
<protein>
    <recommendedName>
        <fullName evidence="6">CCHC-type domain-containing protein</fullName>
    </recommendedName>
</protein>